<keyword evidence="2" id="KW-1185">Reference proteome</keyword>
<proteinExistence type="predicted"/>
<gene>
    <name evidence="1" type="ORF">ACFSB2_06855</name>
</gene>
<name>A0ABW4JF81_9BACL</name>
<organism evidence="1 2">
    <name type="scientific">Alicyclobacillus fodiniaquatilis</name>
    <dbReference type="NCBI Taxonomy" id="1661150"/>
    <lineage>
        <taxon>Bacteria</taxon>
        <taxon>Bacillati</taxon>
        <taxon>Bacillota</taxon>
        <taxon>Bacilli</taxon>
        <taxon>Bacillales</taxon>
        <taxon>Alicyclobacillaceae</taxon>
        <taxon>Alicyclobacillus</taxon>
    </lineage>
</organism>
<protein>
    <submittedName>
        <fullName evidence="1">DUF455 family protein</fullName>
    </submittedName>
</protein>
<dbReference type="Proteomes" id="UP001597079">
    <property type="component" value="Unassembled WGS sequence"/>
</dbReference>
<sequence>MLPFSGIENPYKIGAYSVDTNAKVLQRYRFVHDGLVRLAAGQLPARENWDLKLTLAKHIYEDAEATDELRNRIRELRSSQASLQQAPDAALSLLLEELIHAQNDLELLVGIYEVVRPALLATYQKHMSTTQQIVDQPTIRILRTIVLDLEAQIQWGNEMIASLRAEGEAHEGLDEFKRNLQSLLAAAGGIDGAETKSTELPRRWRSQQTYQLPMKSVRDPKKMGPTTWARTSVPNLPDDAVQQRLVMMMRVRQEEMTAVELIAAVLYAQQNMPWEFYHDLARHLWDEARHSMFGQAALEAAGFDWMHQPQYTSDYDVNVHKIPGVKYTWLSIGIEEGAMKRTGKRAEYEFCRDEAKHPLMTQFQDYDWADEVVHANLGRKWTPELLGEDIEFVRTVAQHELDHFWEEVQNAQQQWMKTQSGA</sequence>
<comment type="caution">
    <text evidence="1">The sequence shown here is derived from an EMBL/GenBank/DDBJ whole genome shotgun (WGS) entry which is preliminary data.</text>
</comment>
<reference evidence="2" key="1">
    <citation type="journal article" date="2019" name="Int. J. Syst. Evol. Microbiol.">
        <title>The Global Catalogue of Microorganisms (GCM) 10K type strain sequencing project: providing services to taxonomists for standard genome sequencing and annotation.</title>
        <authorList>
            <consortium name="The Broad Institute Genomics Platform"/>
            <consortium name="The Broad Institute Genome Sequencing Center for Infectious Disease"/>
            <person name="Wu L."/>
            <person name="Ma J."/>
        </authorList>
    </citation>
    <scope>NUCLEOTIDE SEQUENCE [LARGE SCALE GENOMIC DNA]</scope>
    <source>
        <strain evidence="2">CGMCC 1.12286</strain>
    </source>
</reference>
<evidence type="ECO:0000313" key="1">
    <source>
        <dbReference type="EMBL" id="MFD1674424.1"/>
    </source>
</evidence>
<dbReference type="Pfam" id="PF04305">
    <property type="entry name" value="DUF455"/>
    <property type="match status" value="1"/>
</dbReference>
<evidence type="ECO:0000313" key="2">
    <source>
        <dbReference type="Proteomes" id="UP001597079"/>
    </source>
</evidence>
<dbReference type="InterPro" id="IPR007402">
    <property type="entry name" value="DUF455"/>
</dbReference>
<dbReference type="RefSeq" id="WP_377942294.1">
    <property type="nucleotide sequence ID" value="NZ_JBHUCX010000020.1"/>
</dbReference>
<dbReference type="EMBL" id="JBHUCX010000020">
    <property type="protein sequence ID" value="MFD1674424.1"/>
    <property type="molecule type" value="Genomic_DNA"/>
</dbReference>
<accession>A0ABW4JF81</accession>